<feature type="compositionally biased region" description="Low complexity" evidence="1">
    <location>
        <begin position="740"/>
        <end position="758"/>
    </location>
</feature>
<organism evidence="2 3">
    <name type="scientific">Sistotremastrum suecicum HHB10207 ss-3</name>
    <dbReference type="NCBI Taxonomy" id="1314776"/>
    <lineage>
        <taxon>Eukaryota</taxon>
        <taxon>Fungi</taxon>
        <taxon>Dikarya</taxon>
        <taxon>Basidiomycota</taxon>
        <taxon>Agaricomycotina</taxon>
        <taxon>Agaricomycetes</taxon>
        <taxon>Sistotremastrales</taxon>
        <taxon>Sistotremastraceae</taxon>
        <taxon>Sistotremastrum</taxon>
    </lineage>
</organism>
<feature type="compositionally biased region" description="Pro residues" evidence="1">
    <location>
        <begin position="595"/>
        <end position="613"/>
    </location>
</feature>
<feature type="compositionally biased region" description="Acidic residues" evidence="1">
    <location>
        <begin position="523"/>
        <end position="533"/>
    </location>
</feature>
<feature type="compositionally biased region" description="Low complexity" evidence="1">
    <location>
        <begin position="720"/>
        <end position="733"/>
    </location>
</feature>
<feature type="compositionally biased region" description="Polar residues" evidence="1">
    <location>
        <begin position="418"/>
        <end position="446"/>
    </location>
</feature>
<feature type="compositionally biased region" description="Basic and acidic residues" evidence="1">
    <location>
        <begin position="534"/>
        <end position="546"/>
    </location>
</feature>
<feature type="region of interest" description="Disordered" evidence="1">
    <location>
        <begin position="1"/>
        <end position="23"/>
    </location>
</feature>
<dbReference type="AlphaFoldDB" id="A0A165XBW0"/>
<evidence type="ECO:0000313" key="2">
    <source>
        <dbReference type="EMBL" id="KZT32039.1"/>
    </source>
</evidence>
<accession>A0A165XBW0</accession>
<feature type="compositionally biased region" description="Low complexity" evidence="1">
    <location>
        <begin position="614"/>
        <end position="637"/>
    </location>
</feature>
<keyword evidence="3" id="KW-1185">Reference proteome</keyword>
<dbReference type="Proteomes" id="UP000076798">
    <property type="component" value="Unassembled WGS sequence"/>
</dbReference>
<reference evidence="2 3" key="1">
    <citation type="journal article" date="2016" name="Mol. Biol. Evol.">
        <title>Comparative Genomics of Early-Diverging Mushroom-Forming Fungi Provides Insights into the Origins of Lignocellulose Decay Capabilities.</title>
        <authorList>
            <person name="Nagy L.G."/>
            <person name="Riley R."/>
            <person name="Tritt A."/>
            <person name="Adam C."/>
            <person name="Daum C."/>
            <person name="Floudas D."/>
            <person name="Sun H."/>
            <person name="Yadav J.S."/>
            <person name="Pangilinan J."/>
            <person name="Larsson K.H."/>
            <person name="Matsuura K."/>
            <person name="Barry K."/>
            <person name="Labutti K."/>
            <person name="Kuo R."/>
            <person name="Ohm R.A."/>
            <person name="Bhattacharya S.S."/>
            <person name="Shirouzu T."/>
            <person name="Yoshinaga Y."/>
            <person name="Martin F.M."/>
            <person name="Grigoriev I.V."/>
            <person name="Hibbett D.S."/>
        </authorList>
    </citation>
    <scope>NUCLEOTIDE SEQUENCE [LARGE SCALE GENOMIC DNA]</scope>
    <source>
        <strain evidence="2 3">HHB10207 ss-3</strain>
    </source>
</reference>
<name>A0A165XBW0_9AGAM</name>
<protein>
    <submittedName>
        <fullName evidence="2">Uncharacterized protein</fullName>
    </submittedName>
</protein>
<gene>
    <name evidence="2" type="ORF">SISSUDRAFT_1067246</name>
</gene>
<evidence type="ECO:0000313" key="3">
    <source>
        <dbReference type="Proteomes" id="UP000076798"/>
    </source>
</evidence>
<proteinExistence type="predicted"/>
<feature type="region of interest" description="Disordered" evidence="1">
    <location>
        <begin position="418"/>
        <end position="496"/>
    </location>
</feature>
<feature type="compositionally biased region" description="Basic and acidic residues" evidence="1">
    <location>
        <begin position="468"/>
        <end position="477"/>
    </location>
</feature>
<evidence type="ECO:0000256" key="1">
    <source>
        <dbReference type="SAM" id="MobiDB-lite"/>
    </source>
</evidence>
<feature type="region of interest" description="Disordered" evidence="1">
    <location>
        <begin position="508"/>
        <end position="758"/>
    </location>
</feature>
<dbReference type="EMBL" id="KV428399">
    <property type="protein sequence ID" value="KZT32039.1"/>
    <property type="molecule type" value="Genomic_DNA"/>
</dbReference>
<sequence length="758" mass="80890">MASLSPLTAVEPSSTPRTTPPFPSPLAINWQNITVWMAEAATGACNHGALIALIKEWNMAEETKASALELRTQLFNRIRQGLKASPPSLPHPHLMNFFLDDNIDIIKNSPRPSESQAVDDVIAVAGAQLASETGTIEMFTKTITRLLDLTEKLSGAESALIFSRVVKALVEITLLLDDEGDGKDKVAAVEKTLTRVCRATRRTLAPNNFSIHFLESTTLLILSLISRRRGPLPTTSLQWFFKEILTSLKLCVSRGSHSLDIHLIMTRVVGPLLEANWDRSCPEHQKFLADVASTYLSALEEHLKPVAAQLLHKELSVVDLGCGCTECNEDMAVILFGERTDSDDSKEREALVAILAGRSTLITLVDKLSPTSRIEIADYLLQCDIIAIEGQLHQEHQERSSDELQRLAQIPLPAKSASASNDVPILSTSATQPPTTSDVGVQTNAVSPPRPEPRKRRLYEDDPPNEDIQTKRQRTEASRLCTYKEAPVYPPSDSTSSQLDALVINANLPSRTASGTPYPPPMLDEDEEEDEEEGQIKEDVGRDGPSRENGVQAYVSGAGSRPLQEGVEGDEGVCHPAGPTALHRRMANHLTTPDLDPPPTANKYNPAPPPPPLKTIKPPSKGFRPSGIPSSSGPTIPKFGNATTGRAGIVPAATKPQSAATTKLPLGPDDAESSTAGGGVGVGPLSKRGVATLNRGRPRVQPGATIAGGSPTEGPPGAPPARGGLVARGNTRGTTGGTASGTLRRTTRVVGRGAARGG</sequence>